<proteinExistence type="predicted"/>
<organism evidence="1 2">
    <name type="scientific">Anaeromyxobacter dehalogenans (strain ATCC BAA-258 / DSM 21875 / 2CP-1)</name>
    <dbReference type="NCBI Taxonomy" id="455488"/>
    <lineage>
        <taxon>Bacteria</taxon>
        <taxon>Pseudomonadati</taxon>
        <taxon>Myxococcota</taxon>
        <taxon>Myxococcia</taxon>
        <taxon>Myxococcales</taxon>
        <taxon>Cystobacterineae</taxon>
        <taxon>Anaeromyxobacteraceae</taxon>
        <taxon>Anaeromyxobacter</taxon>
    </lineage>
</organism>
<evidence type="ECO:0000313" key="2">
    <source>
        <dbReference type="Proteomes" id="UP000007089"/>
    </source>
</evidence>
<evidence type="ECO:0008006" key="3">
    <source>
        <dbReference type="Google" id="ProtNLM"/>
    </source>
</evidence>
<gene>
    <name evidence="1" type="ordered locus">A2cp1_1680</name>
</gene>
<dbReference type="AlphaFoldDB" id="B8J5S6"/>
<name>B8J5S6_ANAD2</name>
<keyword evidence="2" id="KW-1185">Reference proteome</keyword>
<dbReference type="EMBL" id="CP001359">
    <property type="protein sequence ID" value="ACL65023.1"/>
    <property type="molecule type" value="Genomic_DNA"/>
</dbReference>
<protein>
    <recommendedName>
        <fullName evidence="3">DUF885 domain-containing protein</fullName>
    </recommendedName>
</protein>
<reference evidence="1" key="1">
    <citation type="submission" date="2009-01" db="EMBL/GenBank/DDBJ databases">
        <title>Complete sequence of Anaeromyxobacter dehalogenans 2CP-1.</title>
        <authorList>
            <consortium name="US DOE Joint Genome Institute"/>
            <person name="Lucas S."/>
            <person name="Copeland A."/>
            <person name="Lapidus A."/>
            <person name="Glavina del Rio T."/>
            <person name="Dalin E."/>
            <person name="Tice H."/>
            <person name="Bruce D."/>
            <person name="Goodwin L."/>
            <person name="Pitluck S."/>
            <person name="Saunders E."/>
            <person name="Brettin T."/>
            <person name="Detter J.C."/>
            <person name="Han C."/>
            <person name="Larimer F."/>
            <person name="Land M."/>
            <person name="Hauser L."/>
            <person name="Kyrpides N."/>
            <person name="Ovchinnikova G."/>
            <person name="Beliaev A.S."/>
            <person name="Richardson P."/>
        </authorList>
    </citation>
    <scope>NUCLEOTIDE SEQUENCE</scope>
    <source>
        <strain evidence="1">2CP-1</strain>
    </source>
</reference>
<dbReference type="HOGENOM" id="CLU_594027_0_0_7"/>
<evidence type="ECO:0000313" key="1">
    <source>
        <dbReference type="EMBL" id="ACL65023.1"/>
    </source>
</evidence>
<sequence>MSDEARLASTTANAILGIDTLWGGDVMSASGTGRYIADSWFSDEPLPPAYALPAAARLRAMGGVAAPAPDLAAIDAYLAAVDVPGAIDALAALGRGVGGIRGAYLAAQGESLRVMWALAEELLGRGPKVPYERCVVASTGRAPEPSRPEAKRERLAELLGVRAEAEPLLAAVDAWRGERLVPRKAIKLLADACIAQLDEGTRRHVVPHLPASLHGIPRANIEFLPIENAWFSGSMNYVGRARGPDGSPRYEATYEINAALQISVPEFLDLVAHEVVPGHVTNFALAQALHVQGRLGFEGTVLTMNTRGAALSEGLANNAMMMALGVTEVEQLPDPDLQIGKLLVLLQDDAKNQASWLTWAEGRPQDEVATALRREYLLSEERAAKISGAWARHPLNGRMYLPCYRAGTEKVAELLRRHAPEQVIPALYQVRGLVDVVTIDQVLEGVAAAGGAAGQAG</sequence>
<dbReference type="Proteomes" id="UP000007089">
    <property type="component" value="Chromosome"/>
</dbReference>
<dbReference type="KEGG" id="acp:A2cp1_1680"/>
<dbReference type="RefSeq" id="WP_012632950.1">
    <property type="nucleotide sequence ID" value="NC_011891.1"/>
</dbReference>
<accession>B8J5S6</accession>